<gene>
    <name evidence="1" type="primary">xisI_2</name>
    <name evidence="1" type="ORF">NIES46_05860</name>
</gene>
<organism evidence="1 2">
    <name type="scientific">Limnospira platensis NIES-46</name>
    <dbReference type="NCBI Taxonomy" id="1236695"/>
    <lineage>
        <taxon>Bacteria</taxon>
        <taxon>Bacillati</taxon>
        <taxon>Cyanobacteriota</taxon>
        <taxon>Cyanophyceae</taxon>
        <taxon>Oscillatoriophycideae</taxon>
        <taxon>Oscillatoriales</taxon>
        <taxon>Sirenicapillariaceae</taxon>
        <taxon>Limnospira</taxon>
    </lineage>
</organism>
<dbReference type="InterPro" id="IPR014968">
    <property type="entry name" value="XisI"/>
</dbReference>
<dbReference type="Pfam" id="PF08869">
    <property type="entry name" value="XisI"/>
    <property type="match status" value="1"/>
</dbReference>
<name>A0A5M3T415_LIMPL</name>
<accession>A0A5M3T415</accession>
<dbReference type="EMBL" id="BIMW01000025">
    <property type="protein sequence ID" value="GCE92546.1"/>
    <property type="molecule type" value="Genomic_DNA"/>
</dbReference>
<proteinExistence type="predicted"/>
<dbReference type="Proteomes" id="UP000326169">
    <property type="component" value="Unassembled WGS sequence"/>
</dbReference>
<dbReference type="CDD" id="cd16382">
    <property type="entry name" value="XisI-like"/>
    <property type="match status" value="1"/>
</dbReference>
<keyword evidence="2" id="KW-1185">Reference proteome</keyword>
<dbReference type="RefSeq" id="WP_014277084.1">
    <property type="nucleotide sequence ID" value="NZ_BIMW01000025.1"/>
</dbReference>
<dbReference type="SUPFAM" id="SSF143847">
    <property type="entry name" value="XisI-like"/>
    <property type="match status" value="1"/>
</dbReference>
<evidence type="ECO:0000313" key="1">
    <source>
        <dbReference type="EMBL" id="GCE92546.1"/>
    </source>
</evidence>
<dbReference type="Gene3D" id="3.30.310.110">
    <property type="entry name" value="XisI-like"/>
    <property type="match status" value="1"/>
</dbReference>
<comment type="caution">
    <text evidence="1">The sequence shown here is derived from an EMBL/GenBank/DDBJ whole genome shotgun (WGS) entry which is preliminary data.</text>
</comment>
<dbReference type="InterPro" id="IPR035943">
    <property type="entry name" value="XisI-like_sf"/>
</dbReference>
<protein>
    <submittedName>
        <fullName evidence="1">FdxN element excision controlling factor protein</fullName>
    </submittedName>
</protein>
<dbReference type="GeneID" id="301681537"/>
<reference evidence="1 2" key="1">
    <citation type="journal article" date="2019" name="J Genomics">
        <title>The Draft Genome of a Hydrogen-producing Cyanobacterium, Arthrospira platensis NIES-46.</title>
        <authorList>
            <person name="Suzuki S."/>
            <person name="Yamaguchi H."/>
            <person name="Kawachi M."/>
        </authorList>
    </citation>
    <scope>NUCLEOTIDE SEQUENCE [LARGE SCALE GENOMIC DNA]</scope>
    <source>
        <strain evidence="1 2">NIES-46</strain>
    </source>
</reference>
<evidence type="ECO:0000313" key="2">
    <source>
        <dbReference type="Proteomes" id="UP000326169"/>
    </source>
</evidence>
<sequence>MDTITHDREIVKQVICEYAQLRPSHGEIRLDTVFDEKQEHYALMQVGWDRGRRVRGNLIYIVLREGKVVIEYDGMEAGITQDLMEKGIPENRIILGFLEESNAGWAMI</sequence>